<keyword evidence="8" id="KW-1185">Reference proteome</keyword>
<dbReference type="RefSeq" id="WP_145858760.1">
    <property type="nucleotide sequence ID" value="NZ_RPFW01000006.1"/>
</dbReference>
<evidence type="ECO:0000256" key="6">
    <source>
        <dbReference type="RuleBase" id="RU364048"/>
    </source>
</evidence>
<keyword evidence="6" id="KW-0223">Dioxygenase</keyword>
<evidence type="ECO:0000256" key="4">
    <source>
        <dbReference type="ARBA" id="ARBA00023004"/>
    </source>
</evidence>
<reference evidence="7 8" key="1">
    <citation type="submission" date="2018-11" db="EMBL/GenBank/DDBJ databases">
        <title>Trebonia kvetii gen.nov., sp.nov., a novel acidophilic actinobacterium, and proposal of the new actinobacterial family Treboniaceae fam. nov.</title>
        <authorList>
            <person name="Rapoport D."/>
            <person name="Sagova-Mareckova M."/>
            <person name="Sedlacek I."/>
            <person name="Provaznik J."/>
            <person name="Kralova S."/>
            <person name="Pavlinic D."/>
            <person name="Benes V."/>
            <person name="Kopecky J."/>
        </authorList>
    </citation>
    <scope>NUCLEOTIDE SEQUENCE [LARGE SCALE GENOMIC DNA]</scope>
    <source>
        <strain evidence="7 8">15Tr583</strain>
    </source>
</reference>
<feature type="binding site" evidence="5">
    <location>
        <position position="475"/>
    </location>
    <ligand>
        <name>Fe cation</name>
        <dbReference type="ChEBI" id="CHEBI:24875"/>
        <note>catalytic</note>
    </ligand>
</feature>
<proteinExistence type="inferred from homology"/>
<dbReference type="EC" id="1.13.11.-" evidence="6"/>
<dbReference type="InterPro" id="IPR004294">
    <property type="entry name" value="Carotenoid_Oase"/>
</dbReference>
<evidence type="ECO:0000313" key="8">
    <source>
        <dbReference type="Proteomes" id="UP000460272"/>
    </source>
</evidence>
<gene>
    <name evidence="7" type="ORF">EAS64_30915</name>
</gene>
<dbReference type="Pfam" id="PF03055">
    <property type="entry name" value="RPE65"/>
    <property type="match status" value="1"/>
</dbReference>
<dbReference type="EMBL" id="RPFW01000006">
    <property type="protein sequence ID" value="TVZ01856.1"/>
    <property type="molecule type" value="Genomic_DNA"/>
</dbReference>
<dbReference type="GO" id="GO:0046872">
    <property type="term" value="F:metal ion binding"/>
    <property type="evidence" value="ECO:0007669"/>
    <property type="project" value="UniProtKB-KW"/>
</dbReference>
<comment type="cofactor">
    <cofactor evidence="5 6">
        <name>Fe(2+)</name>
        <dbReference type="ChEBI" id="CHEBI:29033"/>
    </cofactor>
    <text evidence="5 6">Binds 1 Fe(2+) ion per subunit.</text>
</comment>
<dbReference type="Proteomes" id="UP000460272">
    <property type="component" value="Unassembled WGS sequence"/>
</dbReference>
<evidence type="ECO:0000256" key="3">
    <source>
        <dbReference type="ARBA" id="ARBA00023002"/>
    </source>
</evidence>
<dbReference type="AlphaFoldDB" id="A0A6P2BUF4"/>
<dbReference type="GO" id="GO:0016121">
    <property type="term" value="P:carotene catabolic process"/>
    <property type="evidence" value="ECO:0007669"/>
    <property type="project" value="TreeGrafter"/>
</dbReference>
<accession>A0A6P2BUF4</accession>
<organism evidence="7 8">
    <name type="scientific">Trebonia kvetii</name>
    <dbReference type="NCBI Taxonomy" id="2480626"/>
    <lineage>
        <taxon>Bacteria</taxon>
        <taxon>Bacillati</taxon>
        <taxon>Actinomycetota</taxon>
        <taxon>Actinomycetes</taxon>
        <taxon>Streptosporangiales</taxon>
        <taxon>Treboniaceae</taxon>
        <taxon>Trebonia</taxon>
    </lineage>
</organism>
<evidence type="ECO:0000256" key="2">
    <source>
        <dbReference type="ARBA" id="ARBA00022723"/>
    </source>
</evidence>
<name>A0A6P2BUF4_9ACTN</name>
<evidence type="ECO:0000313" key="7">
    <source>
        <dbReference type="EMBL" id="TVZ01856.1"/>
    </source>
</evidence>
<dbReference type="PANTHER" id="PTHR10543">
    <property type="entry name" value="BETA-CAROTENE DIOXYGENASE"/>
    <property type="match status" value="1"/>
</dbReference>
<comment type="similarity">
    <text evidence="1 6">Belongs to the carotenoid oxygenase family.</text>
</comment>
<evidence type="ECO:0000256" key="1">
    <source>
        <dbReference type="ARBA" id="ARBA00006787"/>
    </source>
</evidence>
<protein>
    <recommendedName>
        <fullName evidence="6">Dioxygenase</fullName>
        <ecNumber evidence="6">1.13.11.-</ecNumber>
    </recommendedName>
</protein>
<dbReference type="PANTHER" id="PTHR10543:SF89">
    <property type="entry name" value="CAROTENOID 9,10(9',10')-CLEAVAGE DIOXYGENASE 1"/>
    <property type="match status" value="1"/>
</dbReference>
<keyword evidence="3 6" id="KW-0560">Oxidoreductase</keyword>
<feature type="binding site" evidence="5">
    <location>
        <position position="220"/>
    </location>
    <ligand>
        <name>Fe cation</name>
        <dbReference type="ChEBI" id="CHEBI:24875"/>
        <note>catalytic</note>
    </ligand>
</feature>
<evidence type="ECO:0000256" key="5">
    <source>
        <dbReference type="PIRSR" id="PIRSR604294-1"/>
    </source>
</evidence>
<sequence>MTVRFPDEPGFQGRFAPVRLEGEIRGVEVTQGEIPASLSGTFYRGGADPAWPPFVERDFYFNADGMVAMFRFANGYCDFRSRYVRTPRFVAERAARRSLFGAYRNPFTDDPSVAGLSRGLANTNVYWHGGRLLASKEDSAPVQIDPDTLDTVGEFTWEGDLSSQTATAHPKIDPRDGSLVFFGYMAKGEATRDIAYYEADAAGRIVHEAWFEAPYSSMVHDWAVTENFVIFPIIPLTASLERLAAGGPLYVWDGSEDVYLGVVPRRGNSVRWYRGSNRFASHIMNAYDDGRHIHIDTPVGEKSAFPWFPDIAGAPFDPEKASAQLTRWTIDTAAPEDLGDGATAFEQRRLTGCSGEFPRTDDRWATRGYRFGVINLTDVPGERPDDGLPGFRWLGQIDPATGAMKTRFAGRNSTVQEAIFVPPGRDTANGEGYVMQLVDRHETGTTDLLILDAQRIDEPPVATLRIPIRMPGGLHGNWVTDEQLAQRAG</sequence>
<feature type="binding site" evidence="5">
    <location>
        <position position="282"/>
    </location>
    <ligand>
        <name>Fe cation</name>
        <dbReference type="ChEBI" id="CHEBI:24875"/>
        <note>catalytic</note>
    </ligand>
</feature>
<keyword evidence="2 5" id="KW-0479">Metal-binding</keyword>
<comment type="caution">
    <text evidence="7">The sequence shown here is derived from an EMBL/GenBank/DDBJ whole genome shotgun (WGS) entry which is preliminary data.</text>
</comment>
<dbReference type="GO" id="GO:0010436">
    <property type="term" value="F:carotenoid dioxygenase activity"/>
    <property type="evidence" value="ECO:0007669"/>
    <property type="project" value="TreeGrafter"/>
</dbReference>
<feature type="binding site" evidence="5">
    <location>
        <position position="169"/>
    </location>
    <ligand>
        <name>Fe cation</name>
        <dbReference type="ChEBI" id="CHEBI:24875"/>
        <note>catalytic</note>
    </ligand>
</feature>
<keyword evidence="4 5" id="KW-0408">Iron</keyword>
<dbReference type="OrthoDB" id="6636843at2"/>